<reference evidence="2" key="1">
    <citation type="journal article" date="2017" name="Nat. Commun.">
        <title>The asparagus genome sheds light on the origin and evolution of a young Y chromosome.</title>
        <authorList>
            <person name="Harkess A."/>
            <person name="Zhou J."/>
            <person name="Xu C."/>
            <person name="Bowers J.E."/>
            <person name="Van der Hulst R."/>
            <person name="Ayyampalayam S."/>
            <person name="Mercati F."/>
            <person name="Riccardi P."/>
            <person name="McKain M.R."/>
            <person name="Kakrana A."/>
            <person name="Tang H."/>
            <person name="Ray J."/>
            <person name="Groenendijk J."/>
            <person name="Arikit S."/>
            <person name="Mathioni S.M."/>
            <person name="Nakano M."/>
            <person name="Shan H."/>
            <person name="Telgmann-Rauber A."/>
            <person name="Kanno A."/>
            <person name="Yue Z."/>
            <person name="Chen H."/>
            <person name="Li W."/>
            <person name="Chen Y."/>
            <person name="Xu X."/>
            <person name="Zhang Y."/>
            <person name="Luo S."/>
            <person name="Chen H."/>
            <person name="Gao J."/>
            <person name="Mao Z."/>
            <person name="Pires J.C."/>
            <person name="Luo M."/>
            <person name="Kudrna D."/>
            <person name="Wing R.A."/>
            <person name="Meyers B.C."/>
            <person name="Yi K."/>
            <person name="Kong H."/>
            <person name="Lavrijsen P."/>
            <person name="Sunseri F."/>
            <person name="Falavigna A."/>
            <person name="Ye Y."/>
            <person name="Leebens-Mack J.H."/>
            <person name="Chen G."/>
        </authorList>
    </citation>
    <scope>NUCLEOTIDE SEQUENCE [LARGE SCALE GENOMIC DNA]</scope>
    <source>
        <strain evidence="2">cv. DH0086</strain>
    </source>
</reference>
<organism evidence="1 2">
    <name type="scientific">Asparagus officinalis</name>
    <name type="common">Garden asparagus</name>
    <dbReference type="NCBI Taxonomy" id="4686"/>
    <lineage>
        <taxon>Eukaryota</taxon>
        <taxon>Viridiplantae</taxon>
        <taxon>Streptophyta</taxon>
        <taxon>Embryophyta</taxon>
        <taxon>Tracheophyta</taxon>
        <taxon>Spermatophyta</taxon>
        <taxon>Magnoliopsida</taxon>
        <taxon>Liliopsida</taxon>
        <taxon>Asparagales</taxon>
        <taxon>Asparagaceae</taxon>
        <taxon>Asparagoideae</taxon>
        <taxon>Asparagus</taxon>
    </lineage>
</organism>
<evidence type="ECO:0000313" key="1">
    <source>
        <dbReference type="EMBL" id="ONK56701.1"/>
    </source>
</evidence>
<gene>
    <name evidence="1" type="ORF">A4U43_C10F11810</name>
</gene>
<dbReference type="Gramene" id="ONK56701">
    <property type="protein sequence ID" value="ONK56701"/>
    <property type="gene ID" value="A4U43_C10F11810"/>
</dbReference>
<evidence type="ECO:0000313" key="2">
    <source>
        <dbReference type="Proteomes" id="UP000243459"/>
    </source>
</evidence>
<protein>
    <submittedName>
        <fullName evidence="1">Uncharacterized protein</fullName>
    </submittedName>
</protein>
<dbReference type="Proteomes" id="UP000243459">
    <property type="component" value="Chromosome 10"/>
</dbReference>
<dbReference type="AlphaFoldDB" id="A0A5P1E253"/>
<dbReference type="EMBL" id="CM007390">
    <property type="protein sequence ID" value="ONK56701.1"/>
    <property type="molecule type" value="Genomic_DNA"/>
</dbReference>
<feature type="non-terminal residue" evidence="1">
    <location>
        <position position="60"/>
    </location>
</feature>
<proteinExistence type="predicted"/>
<accession>A0A5P1E253</accession>
<sequence length="60" mass="6680">MRSRMRSRAPLREVGSTIFIPPLRSSSLPNPLSRQSSVSFIFHPSSSILFSSESAVETEQ</sequence>
<name>A0A5P1E253_ASPOF</name>
<keyword evidence="2" id="KW-1185">Reference proteome</keyword>